<dbReference type="Proteomes" id="UP001240236">
    <property type="component" value="Unassembled WGS sequence"/>
</dbReference>
<reference evidence="2 3" key="1">
    <citation type="submission" date="2023-07" db="EMBL/GenBank/DDBJ databases">
        <title>Sequencing the genomes of 1000 actinobacteria strains.</title>
        <authorList>
            <person name="Klenk H.-P."/>
        </authorList>
    </citation>
    <scope>NUCLEOTIDE SEQUENCE [LARGE SCALE GENOMIC DNA]</scope>
    <source>
        <strain evidence="2 3">DSM 44709</strain>
    </source>
</reference>
<organism evidence="2 3">
    <name type="scientific">Catenuloplanes indicus</name>
    <dbReference type="NCBI Taxonomy" id="137267"/>
    <lineage>
        <taxon>Bacteria</taxon>
        <taxon>Bacillati</taxon>
        <taxon>Actinomycetota</taxon>
        <taxon>Actinomycetes</taxon>
        <taxon>Micromonosporales</taxon>
        <taxon>Micromonosporaceae</taxon>
        <taxon>Catenuloplanes</taxon>
    </lineage>
</organism>
<dbReference type="InterPro" id="IPR001466">
    <property type="entry name" value="Beta-lactam-related"/>
</dbReference>
<sequence>MTDIEGTVAPGYERVAEAFAATMAREAGASVAVFRHGVQVVDLWGGTAGAGRPWRRDTLQVVFSATKAVPATVALVLAERGVLDLDAPVATYWPEFARHGKDGIPVRWLLTHQAAVPALPRMPLADIYAWHPVIARLEDAVPEWEPGTAIGYHALTFGWLIGEVVRRADGRTPGVFFREEIAAPLHLDLHVGLPESELDRVADLITPPGERAALAAMDPAALQTRTLVISEEPLDLSVPAALTCEIPAVNGVCTAGGLAGLYAALIGARILAPQTLATATTVAAAGPDVIMGVPSRSGLGFGLPSPDLPWYSPSAFGWPGHGGAIGYADPQTGVAFGYVPNRLHADYAEPDTRAANLIRAVNASIR</sequence>
<dbReference type="SUPFAM" id="SSF56601">
    <property type="entry name" value="beta-lactamase/transpeptidase-like"/>
    <property type="match status" value="1"/>
</dbReference>
<dbReference type="InterPro" id="IPR012338">
    <property type="entry name" value="Beta-lactam/transpept-like"/>
</dbReference>
<dbReference type="Pfam" id="PF00144">
    <property type="entry name" value="Beta-lactamase"/>
    <property type="match status" value="1"/>
</dbReference>
<evidence type="ECO:0000259" key="1">
    <source>
        <dbReference type="Pfam" id="PF00144"/>
    </source>
</evidence>
<comment type="caution">
    <text evidence="2">The sequence shown here is derived from an EMBL/GenBank/DDBJ whole genome shotgun (WGS) entry which is preliminary data.</text>
</comment>
<accession>A0AAE3W7B8</accession>
<dbReference type="RefSeq" id="WP_307247213.1">
    <property type="nucleotide sequence ID" value="NZ_JAUSUZ010000001.1"/>
</dbReference>
<dbReference type="PANTHER" id="PTHR43319:SF3">
    <property type="entry name" value="BETA-LACTAMASE-RELATED DOMAIN-CONTAINING PROTEIN"/>
    <property type="match status" value="1"/>
</dbReference>
<protein>
    <submittedName>
        <fullName evidence="2">CubicO group peptidase (Beta-lactamase class C family)</fullName>
    </submittedName>
</protein>
<dbReference type="PANTHER" id="PTHR43319">
    <property type="entry name" value="BETA-LACTAMASE-RELATED"/>
    <property type="match status" value="1"/>
</dbReference>
<dbReference type="AlphaFoldDB" id="A0AAE3W7B8"/>
<dbReference type="Gene3D" id="3.40.710.10">
    <property type="entry name" value="DD-peptidase/beta-lactamase superfamily"/>
    <property type="match status" value="1"/>
</dbReference>
<name>A0AAE3W7B8_9ACTN</name>
<evidence type="ECO:0000313" key="2">
    <source>
        <dbReference type="EMBL" id="MDQ0370884.1"/>
    </source>
</evidence>
<proteinExistence type="predicted"/>
<feature type="domain" description="Beta-lactamase-related" evidence="1">
    <location>
        <begin position="16"/>
        <end position="356"/>
    </location>
</feature>
<dbReference type="EMBL" id="JAUSUZ010000001">
    <property type="protein sequence ID" value="MDQ0370884.1"/>
    <property type="molecule type" value="Genomic_DNA"/>
</dbReference>
<dbReference type="InterPro" id="IPR052907">
    <property type="entry name" value="Beta-lactamase/esterase"/>
</dbReference>
<evidence type="ECO:0000313" key="3">
    <source>
        <dbReference type="Proteomes" id="UP001240236"/>
    </source>
</evidence>
<gene>
    <name evidence="2" type="ORF">J2S42_007553</name>
</gene>
<keyword evidence="3" id="KW-1185">Reference proteome</keyword>